<evidence type="ECO:0000313" key="2">
    <source>
        <dbReference type="Proteomes" id="UP001499895"/>
    </source>
</evidence>
<reference evidence="1 2" key="1">
    <citation type="journal article" date="2019" name="Int. J. Syst. Evol. Microbiol.">
        <title>The Global Catalogue of Microorganisms (GCM) 10K type strain sequencing project: providing services to taxonomists for standard genome sequencing and annotation.</title>
        <authorList>
            <consortium name="The Broad Institute Genomics Platform"/>
            <consortium name="The Broad Institute Genome Sequencing Center for Infectious Disease"/>
            <person name="Wu L."/>
            <person name="Ma J."/>
        </authorList>
    </citation>
    <scope>NUCLEOTIDE SEQUENCE [LARGE SCALE GENOMIC DNA]</scope>
    <source>
        <strain evidence="1 2">JCM 10649</strain>
    </source>
</reference>
<keyword evidence="2" id="KW-1185">Reference proteome</keyword>
<dbReference type="Proteomes" id="UP001499895">
    <property type="component" value="Unassembled WGS sequence"/>
</dbReference>
<dbReference type="EMBL" id="BAAAHB010000012">
    <property type="protein sequence ID" value="GAA0454882.1"/>
    <property type="molecule type" value="Genomic_DNA"/>
</dbReference>
<sequence length="54" mass="5977">MRLARSRPDAIEHVGHEKRLWRRVYPPTGREGLPPLAFADTIAAKVASTVAVVI</sequence>
<accession>A0ABN0ZPN4</accession>
<comment type="caution">
    <text evidence="1">The sequence shown here is derived from an EMBL/GenBank/DDBJ whole genome shotgun (WGS) entry which is preliminary data.</text>
</comment>
<protein>
    <submittedName>
        <fullName evidence="1">Uncharacterized protein</fullName>
    </submittedName>
</protein>
<evidence type="ECO:0000313" key="1">
    <source>
        <dbReference type="EMBL" id="GAA0454882.1"/>
    </source>
</evidence>
<organism evidence="1 2">
    <name type="scientific">Streptomyces stramineus</name>
    <dbReference type="NCBI Taxonomy" id="173861"/>
    <lineage>
        <taxon>Bacteria</taxon>
        <taxon>Bacillati</taxon>
        <taxon>Actinomycetota</taxon>
        <taxon>Actinomycetes</taxon>
        <taxon>Kitasatosporales</taxon>
        <taxon>Streptomycetaceae</taxon>
        <taxon>Streptomyces</taxon>
    </lineage>
</organism>
<name>A0ABN0ZPN4_9ACTN</name>
<dbReference type="RefSeq" id="WP_344088174.1">
    <property type="nucleotide sequence ID" value="NZ_BAAAHB010000012.1"/>
</dbReference>
<gene>
    <name evidence="1" type="ORF">GCM10009544_17030</name>
</gene>
<proteinExistence type="predicted"/>